<evidence type="ECO:0000313" key="5">
    <source>
        <dbReference type="Proteomes" id="UP000033860"/>
    </source>
</evidence>
<protein>
    <recommendedName>
        <fullName evidence="3">Peptidase A2 domain-containing protein</fullName>
    </recommendedName>
</protein>
<gene>
    <name evidence="4" type="ORF">UX85_C0001G0208</name>
</gene>
<accession>A0A0G1RXC0</accession>
<dbReference type="InterPro" id="IPR021109">
    <property type="entry name" value="Peptidase_aspartic_dom_sf"/>
</dbReference>
<keyword evidence="2" id="KW-1133">Transmembrane helix</keyword>
<organism evidence="4 5">
    <name type="scientific">Candidatus Beckwithbacteria bacterium GW2011_GWB1_47_15</name>
    <dbReference type="NCBI Taxonomy" id="1618371"/>
    <lineage>
        <taxon>Bacteria</taxon>
        <taxon>Candidatus Beckwithiibacteriota</taxon>
    </lineage>
</organism>
<dbReference type="GO" id="GO:0004190">
    <property type="term" value="F:aspartic-type endopeptidase activity"/>
    <property type="evidence" value="ECO:0007669"/>
    <property type="project" value="InterPro"/>
</dbReference>
<reference evidence="4 5" key="1">
    <citation type="journal article" date="2015" name="Nature">
        <title>rRNA introns, odd ribosomes, and small enigmatic genomes across a large radiation of phyla.</title>
        <authorList>
            <person name="Brown C.T."/>
            <person name="Hug L.A."/>
            <person name="Thomas B.C."/>
            <person name="Sharon I."/>
            <person name="Castelle C.J."/>
            <person name="Singh A."/>
            <person name="Wilkins M.J."/>
            <person name="Williams K.H."/>
            <person name="Banfield J.F."/>
        </authorList>
    </citation>
    <scope>NUCLEOTIDE SEQUENCE [LARGE SCALE GENOMIC DNA]</scope>
</reference>
<dbReference type="GO" id="GO:0006508">
    <property type="term" value="P:proteolysis"/>
    <property type="evidence" value="ECO:0007669"/>
    <property type="project" value="InterPro"/>
</dbReference>
<keyword evidence="1" id="KW-0378">Hydrolase</keyword>
<dbReference type="SUPFAM" id="SSF50630">
    <property type="entry name" value="Acid proteases"/>
    <property type="match status" value="1"/>
</dbReference>
<dbReference type="Gene3D" id="2.40.70.10">
    <property type="entry name" value="Acid Proteases"/>
    <property type="match status" value="1"/>
</dbReference>
<dbReference type="Proteomes" id="UP000033860">
    <property type="component" value="Unassembled WGS sequence"/>
</dbReference>
<evidence type="ECO:0000256" key="2">
    <source>
        <dbReference type="SAM" id="Phobius"/>
    </source>
</evidence>
<feature type="domain" description="Peptidase A2" evidence="3">
    <location>
        <begin position="93"/>
        <end position="168"/>
    </location>
</feature>
<evidence type="ECO:0000313" key="4">
    <source>
        <dbReference type="EMBL" id="KKU61994.1"/>
    </source>
</evidence>
<name>A0A0G1RXC0_9BACT</name>
<keyword evidence="2" id="KW-0812">Transmembrane</keyword>
<evidence type="ECO:0000256" key="1">
    <source>
        <dbReference type="ARBA" id="ARBA00022801"/>
    </source>
</evidence>
<sequence length="192" mass="21429">MALSAEKQWKLTAVFKFLSLFLSLIVAAMVLMWFRQNRMIDTNESKAGFAKLLTQEEVRLTVPYKQTVYKHFGSAINPQVELPVKTITGYKNWEFLIDSGAVVSALPKTAATDMGADLTSLPRITIEGFAGQRTFAYQGEMVIKVGSSEVVIPVVFSENPYANNILGRIGFFDNFNITFDVDQKTITISKRG</sequence>
<keyword evidence="2" id="KW-0472">Membrane</keyword>
<evidence type="ECO:0000259" key="3">
    <source>
        <dbReference type="PROSITE" id="PS50175"/>
    </source>
</evidence>
<proteinExistence type="predicted"/>
<dbReference type="EMBL" id="LCNT01000001">
    <property type="protein sequence ID" value="KKU61994.1"/>
    <property type="molecule type" value="Genomic_DNA"/>
</dbReference>
<dbReference type="AlphaFoldDB" id="A0A0G1RXC0"/>
<dbReference type="InterPro" id="IPR001995">
    <property type="entry name" value="Peptidase_A2_cat"/>
</dbReference>
<comment type="caution">
    <text evidence="4">The sequence shown here is derived from an EMBL/GenBank/DDBJ whole genome shotgun (WGS) entry which is preliminary data.</text>
</comment>
<feature type="transmembrane region" description="Helical" evidence="2">
    <location>
        <begin position="13"/>
        <end position="34"/>
    </location>
</feature>
<dbReference type="PROSITE" id="PS50175">
    <property type="entry name" value="ASP_PROT_RETROV"/>
    <property type="match status" value="1"/>
</dbReference>